<dbReference type="EMBL" id="CM042013">
    <property type="protein sequence ID" value="KAI3738189.1"/>
    <property type="molecule type" value="Genomic_DNA"/>
</dbReference>
<comment type="caution">
    <text evidence="1">The sequence shown here is derived from an EMBL/GenBank/DDBJ whole genome shotgun (WGS) entry which is preliminary data.</text>
</comment>
<protein>
    <submittedName>
        <fullName evidence="1">Uncharacterized protein</fullName>
    </submittedName>
</protein>
<organism evidence="1 2">
    <name type="scientific">Cichorium intybus</name>
    <name type="common">Chicory</name>
    <dbReference type="NCBI Taxonomy" id="13427"/>
    <lineage>
        <taxon>Eukaryota</taxon>
        <taxon>Viridiplantae</taxon>
        <taxon>Streptophyta</taxon>
        <taxon>Embryophyta</taxon>
        <taxon>Tracheophyta</taxon>
        <taxon>Spermatophyta</taxon>
        <taxon>Magnoliopsida</taxon>
        <taxon>eudicotyledons</taxon>
        <taxon>Gunneridae</taxon>
        <taxon>Pentapetalae</taxon>
        <taxon>asterids</taxon>
        <taxon>campanulids</taxon>
        <taxon>Asterales</taxon>
        <taxon>Asteraceae</taxon>
        <taxon>Cichorioideae</taxon>
        <taxon>Cichorieae</taxon>
        <taxon>Cichoriinae</taxon>
        <taxon>Cichorium</taxon>
    </lineage>
</organism>
<sequence>MHPTRHRFLTYRLKIRRTDQSLGFADLGRIYFDFFYSRSCCGYHNSKRPSHLSLYVSTSLINVASKTSASLLLNPMISKYTPRFSFNFIFEKWGSKQ</sequence>
<gene>
    <name evidence="1" type="ORF">L2E82_28210</name>
</gene>
<accession>A0ACB9CV58</accession>
<proteinExistence type="predicted"/>
<evidence type="ECO:0000313" key="2">
    <source>
        <dbReference type="Proteomes" id="UP001055811"/>
    </source>
</evidence>
<evidence type="ECO:0000313" key="1">
    <source>
        <dbReference type="EMBL" id="KAI3738189.1"/>
    </source>
</evidence>
<keyword evidence="2" id="KW-1185">Reference proteome</keyword>
<dbReference type="Proteomes" id="UP001055811">
    <property type="component" value="Linkage Group LG05"/>
</dbReference>
<name>A0ACB9CV58_CICIN</name>
<reference evidence="1 2" key="2">
    <citation type="journal article" date="2022" name="Mol. Ecol. Resour.">
        <title>The genomes of chicory, endive, great burdock and yacon provide insights into Asteraceae paleo-polyploidization history and plant inulin production.</title>
        <authorList>
            <person name="Fan W."/>
            <person name="Wang S."/>
            <person name="Wang H."/>
            <person name="Wang A."/>
            <person name="Jiang F."/>
            <person name="Liu H."/>
            <person name="Zhao H."/>
            <person name="Xu D."/>
            <person name="Zhang Y."/>
        </authorList>
    </citation>
    <scope>NUCLEOTIDE SEQUENCE [LARGE SCALE GENOMIC DNA]</scope>
    <source>
        <strain evidence="2">cv. Punajuju</strain>
        <tissue evidence="1">Leaves</tissue>
    </source>
</reference>
<reference evidence="2" key="1">
    <citation type="journal article" date="2022" name="Mol. Ecol. Resour.">
        <title>The genomes of chicory, endive, great burdock and yacon provide insights into Asteraceae palaeo-polyploidization history and plant inulin production.</title>
        <authorList>
            <person name="Fan W."/>
            <person name="Wang S."/>
            <person name="Wang H."/>
            <person name="Wang A."/>
            <person name="Jiang F."/>
            <person name="Liu H."/>
            <person name="Zhao H."/>
            <person name="Xu D."/>
            <person name="Zhang Y."/>
        </authorList>
    </citation>
    <scope>NUCLEOTIDE SEQUENCE [LARGE SCALE GENOMIC DNA]</scope>
    <source>
        <strain evidence="2">cv. Punajuju</strain>
    </source>
</reference>